<name>A0AAE0BKT1_9CHLO</name>
<evidence type="ECO:0000313" key="2">
    <source>
        <dbReference type="EMBL" id="KAK3237544.1"/>
    </source>
</evidence>
<accession>A0AAE0BKT1</accession>
<keyword evidence="3" id="KW-1185">Reference proteome</keyword>
<dbReference type="EMBL" id="LGRX02034540">
    <property type="protein sequence ID" value="KAK3237544.1"/>
    <property type="molecule type" value="Genomic_DNA"/>
</dbReference>
<feature type="compositionally biased region" description="Basic and acidic residues" evidence="1">
    <location>
        <begin position="203"/>
        <end position="212"/>
    </location>
</feature>
<proteinExistence type="predicted"/>
<dbReference type="Proteomes" id="UP001190700">
    <property type="component" value="Unassembled WGS sequence"/>
</dbReference>
<gene>
    <name evidence="2" type="ORF">CYMTET_52394</name>
</gene>
<sequence>MECPGCGGKRKHAGSAAAVCIPVGDCEEDACTLAVCHVFQQASDSGASAFAAAVRDVEDDCGDGLGEDDVLSELEDISDKVHEVGLRAGVSFSHVTMPPPHTQAAVTVQDGVDSTSQPAGQLVPAAGGGAPGPGDFPASEHEIFQQVAATAREAGLYTVEEVDTERVFTRVVVPEIWGSISPGGAPPSPDFDPEEEEQPTLNGDHDSGRRGDVSTGGYYGMDDTSPWLQSGNDTITDVVTQALPQREFFYGIELPSEDYSSVDEVDRTAVSVCVPVWWLLVHGTTLIPTTTTLYAFEMASVLDKLNLVLV</sequence>
<comment type="caution">
    <text evidence="2">The sequence shown here is derived from an EMBL/GenBank/DDBJ whole genome shotgun (WGS) entry which is preliminary data.</text>
</comment>
<evidence type="ECO:0000256" key="1">
    <source>
        <dbReference type="SAM" id="MobiDB-lite"/>
    </source>
</evidence>
<dbReference type="AlphaFoldDB" id="A0AAE0BKT1"/>
<organism evidence="2 3">
    <name type="scientific">Cymbomonas tetramitiformis</name>
    <dbReference type="NCBI Taxonomy" id="36881"/>
    <lineage>
        <taxon>Eukaryota</taxon>
        <taxon>Viridiplantae</taxon>
        <taxon>Chlorophyta</taxon>
        <taxon>Pyramimonadophyceae</taxon>
        <taxon>Pyramimonadales</taxon>
        <taxon>Pyramimonadaceae</taxon>
        <taxon>Cymbomonas</taxon>
    </lineage>
</organism>
<protein>
    <submittedName>
        <fullName evidence="2">Uncharacterized protein</fullName>
    </submittedName>
</protein>
<reference evidence="2 3" key="1">
    <citation type="journal article" date="2015" name="Genome Biol. Evol.">
        <title>Comparative Genomics of a Bacterivorous Green Alga Reveals Evolutionary Causalities and Consequences of Phago-Mixotrophic Mode of Nutrition.</title>
        <authorList>
            <person name="Burns J.A."/>
            <person name="Paasch A."/>
            <person name="Narechania A."/>
            <person name="Kim E."/>
        </authorList>
    </citation>
    <scope>NUCLEOTIDE SEQUENCE [LARGE SCALE GENOMIC DNA]</scope>
    <source>
        <strain evidence="2 3">PLY_AMNH</strain>
    </source>
</reference>
<feature type="region of interest" description="Disordered" evidence="1">
    <location>
        <begin position="178"/>
        <end position="220"/>
    </location>
</feature>
<evidence type="ECO:0000313" key="3">
    <source>
        <dbReference type="Proteomes" id="UP001190700"/>
    </source>
</evidence>